<sequence>MKEWYCIKLESYEKFNSYTFKPTPNPTKLHEALQKLNSVLNELDSYEGIIIN</sequence>
<accession>A0A170SX53</accession>
<dbReference type="Proteomes" id="UP000093069">
    <property type="component" value="Chromosome I"/>
</dbReference>
<evidence type="ECO:0000313" key="2">
    <source>
        <dbReference type="Proteomes" id="UP000093069"/>
    </source>
</evidence>
<protein>
    <submittedName>
        <fullName evidence="1">Uncharacterized protein</fullName>
    </submittedName>
</protein>
<dbReference type="STRING" id="54262.CHITON_2018"/>
<dbReference type="AlphaFoldDB" id="A0A170SX53"/>
<dbReference type="RefSeq" id="WP_157092449.1">
    <property type="nucleotide sequence ID" value="NZ_CP015193.1"/>
</dbReference>
<reference evidence="2" key="1">
    <citation type="submission" date="2016-01" db="EMBL/GenBank/DDBJ databases">
        <authorList>
            <person name="Vorgias C.E."/>
        </authorList>
    </citation>
    <scope>NUCLEOTIDE SEQUENCE [LARGE SCALE GENOMIC DNA]</scope>
</reference>
<dbReference type="KEGG" id="tch:CHITON_2018"/>
<name>A0A170SX53_9EURY</name>
<proteinExistence type="predicted"/>
<evidence type="ECO:0000313" key="1">
    <source>
        <dbReference type="EMBL" id="CUX78797.1"/>
    </source>
</evidence>
<dbReference type="GeneID" id="43458184"/>
<organism evidence="1 2">
    <name type="scientific">Thermococcus chitonophagus</name>
    <dbReference type="NCBI Taxonomy" id="54262"/>
    <lineage>
        <taxon>Archaea</taxon>
        <taxon>Methanobacteriati</taxon>
        <taxon>Methanobacteriota</taxon>
        <taxon>Thermococci</taxon>
        <taxon>Thermococcales</taxon>
        <taxon>Thermococcaceae</taxon>
        <taxon>Thermococcus</taxon>
    </lineage>
</organism>
<gene>
    <name evidence="1" type="ORF">CHITON_2018</name>
</gene>
<dbReference type="EMBL" id="LN999010">
    <property type="protein sequence ID" value="CUX78797.1"/>
    <property type="molecule type" value="Genomic_DNA"/>
</dbReference>